<gene>
    <name evidence="1" type="ORF">FSB_LOCUS61547</name>
</gene>
<accession>A0A2N9JAK3</accession>
<sequence length="154" mass="16220">MECVRAREIRYGWWRGFEGGVASGVGLKEVWPMMWCGFKGGVAGGGVGLRENGWGRHGFEGRRVGGAFFWGGGLGEGVGSGATKIEKGLGNPKLGTDPSQGRRGFEGGWAAWGVGAGGVGLSDELATSLRRVVGRCGWSGLKERERECELSGWG</sequence>
<organism evidence="1">
    <name type="scientific">Fagus sylvatica</name>
    <name type="common">Beechnut</name>
    <dbReference type="NCBI Taxonomy" id="28930"/>
    <lineage>
        <taxon>Eukaryota</taxon>
        <taxon>Viridiplantae</taxon>
        <taxon>Streptophyta</taxon>
        <taxon>Embryophyta</taxon>
        <taxon>Tracheophyta</taxon>
        <taxon>Spermatophyta</taxon>
        <taxon>Magnoliopsida</taxon>
        <taxon>eudicotyledons</taxon>
        <taxon>Gunneridae</taxon>
        <taxon>Pentapetalae</taxon>
        <taxon>rosids</taxon>
        <taxon>fabids</taxon>
        <taxon>Fagales</taxon>
        <taxon>Fagaceae</taxon>
        <taxon>Fagus</taxon>
    </lineage>
</organism>
<protein>
    <submittedName>
        <fullName evidence="1">Uncharacterized protein</fullName>
    </submittedName>
</protein>
<name>A0A2N9JAK3_FAGSY</name>
<evidence type="ECO:0000313" key="1">
    <source>
        <dbReference type="EMBL" id="SPD33665.1"/>
    </source>
</evidence>
<dbReference type="AlphaFoldDB" id="A0A2N9JAK3"/>
<reference evidence="1" key="1">
    <citation type="submission" date="2018-02" db="EMBL/GenBank/DDBJ databases">
        <authorList>
            <person name="Cohen D.B."/>
            <person name="Kent A.D."/>
        </authorList>
    </citation>
    <scope>NUCLEOTIDE SEQUENCE</scope>
</reference>
<dbReference type="EMBL" id="OIVN01006466">
    <property type="protein sequence ID" value="SPD33665.1"/>
    <property type="molecule type" value="Genomic_DNA"/>
</dbReference>
<proteinExistence type="predicted"/>